<evidence type="ECO:0008006" key="4">
    <source>
        <dbReference type="Google" id="ProtNLM"/>
    </source>
</evidence>
<proteinExistence type="predicted"/>
<evidence type="ECO:0000313" key="2">
    <source>
        <dbReference type="EMBL" id="GKZ17313.1"/>
    </source>
</evidence>
<organism evidence="2 3">
    <name type="scientific">Aspergillus brasiliensis</name>
    <dbReference type="NCBI Taxonomy" id="319629"/>
    <lineage>
        <taxon>Eukaryota</taxon>
        <taxon>Fungi</taxon>
        <taxon>Dikarya</taxon>
        <taxon>Ascomycota</taxon>
        <taxon>Pezizomycotina</taxon>
        <taxon>Eurotiomycetes</taxon>
        <taxon>Eurotiomycetidae</taxon>
        <taxon>Eurotiales</taxon>
        <taxon>Aspergillaceae</taxon>
        <taxon>Aspergillus</taxon>
        <taxon>Aspergillus subgen. Circumdati</taxon>
    </lineage>
</organism>
<dbReference type="PANTHER" id="PTHR38116:SF1">
    <property type="entry name" value="BZIP DOMAIN-CONTAINING PROTEIN"/>
    <property type="match status" value="1"/>
</dbReference>
<gene>
    <name evidence="2" type="ORF">AbraCBS73388_008235</name>
</gene>
<comment type="caution">
    <text evidence="2">The sequence shown here is derived from an EMBL/GenBank/DDBJ whole genome shotgun (WGS) entry which is preliminary data.</text>
</comment>
<dbReference type="EMBL" id="BROQ01000005">
    <property type="protein sequence ID" value="GKZ17313.1"/>
    <property type="molecule type" value="Genomic_DNA"/>
</dbReference>
<name>A0A9W6DI22_9EURO</name>
<sequence>MASSDRLDQSIILQQLPHQSYIKRQNEDWAGVTNPKERKRLQNRLNQRIWRQRKLKKSAKDGAAEGVTDAGKRGMNEQLTPTTAHQRRAMLERFALDALHNYMTNQPNTDQLMRVIQLNTINALTSNATALKLQVDWLVCHAISPFGFIGPAKAADLAASSTGPTSLIPTDLQRRIPHHPWIDLFPLARLRDSLLVATCVSNVLTDDDEEQLWADLVEWGGNGTEGAGLIVWGEPSDPRNWEASVPFLKRWGLAFTRLQRNSRSDELLATDEGRETPSLLSTRADGRIHDCKKTSNIITIYIARYSSKY</sequence>
<evidence type="ECO:0000313" key="3">
    <source>
        <dbReference type="Proteomes" id="UP001143548"/>
    </source>
</evidence>
<dbReference type="PANTHER" id="PTHR38116">
    <property type="entry name" value="CHROMOSOME 7, WHOLE GENOME SHOTGUN SEQUENCE"/>
    <property type="match status" value="1"/>
</dbReference>
<accession>A0A9W6DI22</accession>
<dbReference type="InterPro" id="IPR021833">
    <property type="entry name" value="DUF3425"/>
</dbReference>
<dbReference type="Proteomes" id="UP001143548">
    <property type="component" value="Unassembled WGS sequence"/>
</dbReference>
<evidence type="ECO:0000256" key="1">
    <source>
        <dbReference type="SAM" id="MobiDB-lite"/>
    </source>
</evidence>
<dbReference type="AlphaFoldDB" id="A0A9W6DI22"/>
<protein>
    <recommendedName>
        <fullName evidence="4">BZIP domain-containing protein</fullName>
    </recommendedName>
</protein>
<feature type="region of interest" description="Disordered" evidence="1">
    <location>
        <begin position="56"/>
        <end position="75"/>
    </location>
</feature>
<reference evidence="2" key="1">
    <citation type="submission" date="2022-07" db="EMBL/GenBank/DDBJ databases">
        <title>Taxonomy of Aspergillus series Nigri: significant species reduction supported by multi-species coalescent approaches.</title>
        <authorList>
            <person name="Bian C."/>
            <person name="Kusuya Y."/>
            <person name="Sklenar F."/>
            <person name="D'hooge E."/>
            <person name="Yaguchi T."/>
            <person name="Takahashi H."/>
            <person name="Hubka V."/>
        </authorList>
    </citation>
    <scope>NUCLEOTIDE SEQUENCE</scope>
    <source>
        <strain evidence="2">CBS 733.88</strain>
    </source>
</reference>
<dbReference type="Pfam" id="PF11905">
    <property type="entry name" value="DUF3425"/>
    <property type="match status" value="1"/>
</dbReference>